<organism evidence="1 2">
    <name type="scientific">Microbaculum marinisediminis</name>
    <dbReference type="NCBI Taxonomy" id="2931392"/>
    <lineage>
        <taxon>Bacteria</taxon>
        <taxon>Pseudomonadati</taxon>
        <taxon>Pseudomonadota</taxon>
        <taxon>Alphaproteobacteria</taxon>
        <taxon>Hyphomicrobiales</taxon>
        <taxon>Tepidamorphaceae</taxon>
        <taxon>Microbaculum</taxon>
    </lineage>
</organism>
<name>A0AAW5R596_9HYPH</name>
<proteinExistence type="predicted"/>
<dbReference type="Proteomes" id="UP001320898">
    <property type="component" value="Unassembled WGS sequence"/>
</dbReference>
<sequence length="184" mass="20257">MSAKATQKRKKRHWLEINRAPVLTLWAGVVAECLGFDPDEALTLGRAVAGLKAYSKGVSIGLFQPTPHEIKEKRRSLRKHEALTVDLLGRAVPVTQTDAGLRALGKDRPIKPDSVQRYLESKFGDALDDAREAMMGLALSMSGADLAEYAYRLYEDFRPDVPSGAKGWGAAGRLDLDKIRHMAD</sequence>
<keyword evidence="2" id="KW-1185">Reference proteome</keyword>
<evidence type="ECO:0000313" key="2">
    <source>
        <dbReference type="Proteomes" id="UP001320898"/>
    </source>
</evidence>
<gene>
    <name evidence="1" type="ORF">MUB46_17690</name>
</gene>
<dbReference type="RefSeq" id="WP_261617280.1">
    <property type="nucleotide sequence ID" value="NZ_JALIDZ010000008.1"/>
</dbReference>
<reference evidence="1 2" key="1">
    <citation type="submission" date="2022-04" db="EMBL/GenBank/DDBJ databases">
        <authorList>
            <person name="Ye Y.-Q."/>
            <person name="Du Z.-J."/>
        </authorList>
    </citation>
    <scope>NUCLEOTIDE SEQUENCE [LARGE SCALE GENOMIC DNA]</scope>
    <source>
        <strain evidence="1 2">A6E488</strain>
    </source>
</reference>
<accession>A0AAW5R596</accession>
<protein>
    <submittedName>
        <fullName evidence="1">Uncharacterized protein</fullName>
    </submittedName>
</protein>
<dbReference type="EMBL" id="JALIDZ010000008">
    <property type="protein sequence ID" value="MCT8973700.1"/>
    <property type="molecule type" value="Genomic_DNA"/>
</dbReference>
<evidence type="ECO:0000313" key="1">
    <source>
        <dbReference type="EMBL" id="MCT8973700.1"/>
    </source>
</evidence>
<comment type="caution">
    <text evidence="1">The sequence shown here is derived from an EMBL/GenBank/DDBJ whole genome shotgun (WGS) entry which is preliminary data.</text>
</comment>
<dbReference type="AlphaFoldDB" id="A0AAW5R596"/>